<feature type="transmembrane region" description="Helical" evidence="2">
    <location>
        <begin position="40"/>
        <end position="60"/>
    </location>
</feature>
<dbReference type="Proteomes" id="UP001209682">
    <property type="component" value="Unassembled WGS sequence"/>
</dbReference>
<evidence type="ECO:0008006" key="5">
    <source>
        <dbReference type="Google" id="ProtNLM"/>
    </source>
</evidence>
<evidence type="ECO:0000313" key="3">
    <source>
        <dbReference type="EMBL" id="MCW8039952.1"/>
    </source>
</evidence>
<evidence type="ECO:0000256" key="2">
    <source>
        <dbReference type="SAM" id="Phobius"/>
    </source>
</evidence>
<dbReference type="RefSeq" id="WP_265465417.1">
    <property type="nucleotide sequence ID" value="NZ_JAPEQW010000015.1"/>
</dbReference>
<keyword evidence="2" id="KW-1133">Transmembrane helix</keyword>
<organism evidence="3 4">
    <name type="scientific">Acinetobacter entericus</name>
    <dbReference type="NCBI Taxonomy" id="2989714"/>
    <lineage>
        <taxon>Bacteria</taxon>
        <taxon>Pseudomonadati</taxon>
        <taxon>Pseudomonadota</taxon>
        <taxon>Gammaproteobacteria</taxon>
        <taxon>Moraxellales</taxon>
        <taxon>Moraxellaceae</taxon>
        <taxon>Acinetobacter</taxon>
    </lineage>
</organism>
<name>A0ABT3NK70_9GAMM</name>
<keyword evidence="2" id="KW-0812">Transmembrane</keyword>
<gene>
    <name evidence="3" type="ORF">OKC24_12450</name>
</gene>
<sequence length="228" mass="24682">MENCKIIGEIAHRATADAVIDGFSFYAEGRIGLLKLMRRYTSFAFLMALVIGWSSVAFAVQKPIHLLMMSQAVEASSAQSEAPQLRNAQADNAQATMSHVQTAPMHTVPHGVMAKHDSAAPHAMAQQASSGSAASNMQMQDCHQGKTSLQPVAQASEHCQTNPAPMGSNMQCADCALWHCQIASVSLEMHAVQFSLPELKLASEQPNITYTAQYLPGHWQELLRPPKA</sequence>
<dbReference type="EMBL" id="JAPEQW010000015">
    <property type="protein sequence ID" value="MCW8039952.1"/>
    <property type="molecule type" value="Genomic_DNA"/>
</dbReference>
<reference evidence="3 4" key="1">
    <citation type="submission" date="2022-11" db="EMBL/GenBank/DDBJ databases">
        <title>Acinetobacter entericus sp. nov., isolated from the gut of the plastic-eating larvae of the Coleoptera insect Zophobas atratus.</title>
        <authorList>
            <person name="Dong X."/>
            <person name="Yang Y."/>
        </authorList>
    </citation>
    <scope>NUCLEOTIDE SEQUENCE [LARGE SCALE GENOMIC DNA]</scope>
    <source>
        <strain evidence="3 4">BIT-DXN8</strain>
    </source>
</reference>
<protein>
    <recommendedName>
        <fullName evidence="5">DUF2946 domain-containing protein</fullName>
    </recommendedName>
</protein>
<evidence type="ECO:0000256" key="1">
    <source>
        <dbReference type="SAM" id="MobiDB-lite"/>
    </source>
</evidence>
<feature type="compositionally biased region" description="Low complexity" evidence="1">
    <location>
        <begin position="123"/>
        <end position="140"/>
    </location>
</feature>
<keyword evidence="4" id="KW-1185">Reference proteome</keyword>
<proteinExistence type="predicted"/>
<accession>A0ABT3NK70</accession>
<feature type="region of interest" description="Disordered" evidence="1">
    <location>
        <begin position="118"/>
        <end position="148"/>
    </location>
</feature>
<keyword evidence="2" id="KW-0472">Membrane</keyword>
<comment type="caution">
    <text evidence="3">The sequence shown here is derived from an EMBL/GenBank/DDBJ whole genome shotgun (WGS) entry which is preliminary data.</text>
</comment>
<evidence type="ECO:0000313" key="4">
    <source>
        <dbReference type="Proteomes" id="UP001209682"/>
    </source>
</evidence>